<dbReference type="SMART" id="SM00342">
    <property type="entry name" value="HTH_ARAC"/>
    <property type="match status" value="1"/>
</dbReference>
<name>A0A0B5QS72_CLOBE</name>
<dbReference type="PANTHER" id="PTHR47504">
    <property type="entry name" value="RIGHT ORIGIN-BINDING PROTEIN"/>
    <property type="match status" value="1"/>
</dbReference>
<dbReference type="AlphaFoldDB" id="A0A0B5QS72"/>
<proteinExistence type="predicted"/>
<keyword evidence="4" id="KW-0812">Transmembrane</keyword>
<protein>
    <submittedName>
        <fullName evidence="6">AraC family transcriptional regulator</fullName>
    </submittedName>
</protein>
<dbReference type="SUPFAM" id="SSF55136">
    <property type="entry name" value="Probable bacterial effector-binding domain"/>
    <property type="match status" value="1"/>
</dbReference>
<feature type="domain" description="HTH araC/xylS-type" evidence="5">
    <location>
        <begin position="9"/>
        <end position="107"/>
    </location>
</feature>
<dbReference type="OrthoDB" id="253601at2"/>
<dbReference type="SMART" id="SM00871">
    <property type="entry name" value="AraC_E_bind"/>
    <property type="match status" value="1"/>
</dbReference>
<reference evidence="7" key="1">
    <citation type="submission" date="2014-12" db="EMBL/GenBank/DDBJ databases">
        <title>Genome sequence of Clostridium beijerinckii strain 59B.</title>
        <authorList>
            <person name="Little G.T."/>
            <person name="Minton N.P."/>
        </authorList>
    </citation>
    <scope>NUCLEOTIDE SEQUENCE [LARGE SCALE GENOMIC DNA]</scope>
    <source>
        <strain evidence="7">59B</strain>
    </source>
</reference>
<dbReference type="Gene3D" id="3.20.80.10">
    <property type="entry name" value="Regulatory factor, effector binding domain"/>
    <property type="match status" value="1"/>
</dbReference>
<feature type="transmembrane region" description="Helical" evidence="4">
    <location>
        <begin position="224"/>
        <end position="243"/>
    </location>
</feature>
<dbReference type="KEGG" id="cbei:LF65_04393"/>
<keyword evidence="2" id="KW-0238">DNA-binding</keyword>
<dbReference type="GO" id="GO:0043565">
    <property type="term" value="F:sequence-specific DNA binding"/>
    <property type="evidence" value="ECO:0007669"/>
    <property type="project" value="InterPro"/>
</dbReference>
<dbReference type="RefSeq" id="WP_041898950.1">
    <property type="nucleotide sequence ID" value="NZ_CP010086.2"/>
</dbReference>
<dbReference type="InterPro" id="IPR010499">
    <property type="entry name" value="AraC_E-bd"/>
</dbReference>
<evidence type="ECO:0000313" key="6">
    <source>
        <dbReference type="EMBL" id="AJH00933.1"/>
    </source>
</evidence>
<evidence type="ECO:0000259" key="5">
    <source>
        <dbReference type="PROSITE" id="PS01124"/>
    </source>
</evidence>
<dbReference type="Gene3D" id="1.10.10.60">
    <property type="entry name" value="Homeodomain-like"/>
    <property type="match status" value="2"/>
</dbReference>
<dbReference type="PROSITE" id="PS01124">
    <property type="entry name" value="HTH_ARAC_FAMILY_2"/>
    <property type="match status" value="1"/>
</dbReference>
<evidence type="ECO:0000313" key="7">
    <source>
        <dbReference type="Proteomes" id="UP000031866"/>
    </source>
</evidence>
<dbReference type="GO" id="GO:0003700">
    <property type="term" value="F:DNA-binding transcription factor activity"/>
    <property type="evidence" value="ECO:0007669"/>
    <property type="project" value="InterPro"/>
</dbReference>
<dbReference type="SUPFAM" id="SSF46689">
    <property type="entry name" value="Homeodomain-like"/>
    <property type="match status" value="1"/>
</dbReference>
<keyword evidence="3" id="KW-0804">Transcription</keyword>
<dbReference type="EMBL" id="CP010086">
    <property type="protein sequence ID" value="AJH00933.1"/>
    <property type="molecule type" value="Genomic_DNA"/>
</dbReference>
<dbReference type="InterPro" id="IPR029442">
    <property type="entry name" value="GyrI-like"/>
</dbReference>
<dbReference type="InterPro" id="IPR018060">
    <property type="entry name" value="HTH_AraC"/>
</dbReference>
<dbReference type="InterPro" id="IPR011256">
    <property type="entry name" value="Reg_factor_effector_dom_sf"/>
</dbReference>
<organism evidence="6 7">
    <name type="scientific">Clostridium beijerinckii</name>
    <name type="common">Clostridium MP</name>
    <dbReference type="NCBI Taxonomy" id="1520"/>
    <lineage>
        <taxon>Bacteria</taxon>
        <taxon>Bacillati</taxon>
        <taxon>Bacillota</taxon>
        <taxon>Clostridia</taxon>
        <taxon>Eubacteriales</taxon>
        <taxon>Clostridiaceae</taxon>
        <taxon>Clostridium</taxon>
    </lineage>
</organism>
<dbReference type="Proteomes" id="UP000031866">
    <property type="component" value="Chromosome"/>
</dbReference>
<dbReference type="STRING" id="1520.LF65_04393"/>
<gene>
    <name evidence="6" type="ORF">LF65_04393</name>
</gene>
<dbReference type="Pfam" id="PF06445">
    <property type="entry name" value="GyrI-like"/>
    <property type="match status" value="1"/>
</dbReference>
<dbReference type="InterPro" id="IPR050959">
    <property type="entry name" value="MarA-like"/>
</dbReference>
<evidence type="ECO:0000256" key="2">
    <source>
        <dbReference type="ARBA" id="ARBA00023125"/>
    </source>
</evidence>
<dbReference type="PANTHER" id="PTHR47504:SF6">
    <property type="entry name" value="ARAC-FAMILY TRANSCRIPTIONAL REGULATOR"/>
    <property type="match status" value="1"/>
</dbReference>
<dbReference type="Pfam" id="PF12833">
    <property type="entry name" value="HTH_18"/>
    <property type="match status" value="1"/>
</dbReference>
<keyword evidence="4" id="KW-0472">Membrane</keyword>
<keyword evidence="4" id="KW-1133">Transmembrane helix</keyword>
<evidence type="ECO:0000256" key="3">
    <source>
        <dbReference type="ARBA" id="ARBA00023163"/>
    </source>
</evidence>
<evidence type="ECO:0000256" key="1">
    <source>
        <dbReference type="ARBA" id="ARBA00023015"/>
    </source>
</evidence>
<sequence length="278" mass="32607">MIIKKSLINKSIEYILQHIDEEISIEDVANYCNFSKYHFSRMFKAETGISLYSFIKRVKMDQSAVSLKVEKDKTITDIGINYGYSSSNYSSAFSKQYSICPVEFRKSMNSTGVINPFCPSEYNSFKSFEHYDENIIIENLNDIKVIYERYIGDYIEIGVNWYSFMERYKDYIKTDTLLIEKSYNDPSITQLDKCIYDLCITVDEHVQSENLITIKGGKFAVYRFSGYIYDIFITFLGIFNVWLPRSGYRRDERYALGIYHSIDRKNSHVTMDLCVAIK</sequence>
<keyword evidence="1" id="KW-0805">Transcription regulation</keyword>
<accession>A0A0B5QS72</accession>
<evidence type="ECO:0000256" key="4">
    <source>
        <dbReference type="SAM" id="Phobius"/>
    </source>
</evidence>
<dbReference type="InterPro" id="IPR009057">
    <property type="entry name" value="Homeodomain-like_sf"/>
</dbReference>